<sequence>MNNTTLLPEAAELLRKMETSLAQCPRPAPPPPTFPTARISTPSTAPHAAPCFDGMSENEFKKRVCLANQAQAAIEMGLGRPFGLTALRLSALMVMPPESLRMVVRWLEMGPRELAEGLSESLGTVESLMRMCRFSVEASSAAERGLDRHSNRDRKVMRDCLARDGGKCVVTGRDDAVACYILPFSRGSAKDAQQESFRLFSHARMFLVEAKRFKFARWVFQMFLGCHNQRWNLIYLSQQLCDWWSQGCFGLKCVDILPEDDYRSTVRIQFHWLAQEPVAQGKGDSDSEHSYGVQPPEGDPRQEETSVQQGKTFGIVVKRREAEMMKVALDLQWAVLRIGSMSSLVEKLDVFERRSEQSDIDRVAGWMDNLKFPDH</sequence>
<feature type="region of interest" description="Disordered" evidence="1">
    <location>
        <begin position="280"/>
        <end position="309"/>
    </location>
</feature>
<comment type="caution">
    <text evidence="2">The sequence shown here is derived from an EMBL/GenBank/DDBJ whole genome shotgun (WGS) entry which is preliminary data.</text>
</comment>
<organism evidence="2 3">
    <name type="scientific">Lasiosphaeria hispida</name>
    <dbReference type="NCBI Taxonomy" id="260671"/>
    <lineage>
        <taxon>Eukaryota</taxon>
        <taxon>Fungi</taxon>
        <taxon>Dikarya</taxon>
        <taxon>Ascomycota</taxon>
        <taxon>Pezizomycotina</taxon>
        <taxon>Sordariomycetes</taxon>
        <taxon>Sordariomycetidae</taxon>
        <taxon>Sordariales</taxon>
        <taxon>Lasiosphaeriaceae</taxon>
        <taxon>Lasiosphaeria</taxon>
    </lineage>
</organism>
<keyword evidence="3" id="KW-1185">Reference proteome</keyword>
<protein>
    <recommendedName>
        <fullName evidence="4">HNH nuclease domain-containing protein</fullName>
    </recommendedName>
</protein>
<reference evidence="2" key="2">
    <citation type="submission" date="2023-06" db="EMBL/GenBank/DDBJ databases">
        <authorList>
            <consortium name="Lawrence Berkeley National Laboratory"/>
            <person name="Haridas S."/>
            <person name="Hensen N."/>
            <person name="Bonometti L."/>
            <person name="Westerberg I."/>
            <person name="Brannstrom I.O."/>
            <person name="Guillou S."/>
            <person name="Cros-Aarteil S."/>
            <person name="Calhoun S."/>
            <person name="Kuo A."/>
            <person name="Mondo S."/>
            <person name="Pangilinan J."/>
            <person name="Riley R."/>
            <person name="Labutti K."/>
            <person name="Andreopoulos B."/>
            <person name="Lipzen A."/>
            <person name="Chen C."/>
            <person name="Yanf M."/>
            <person name="Daum C."/>
            <person name="Ng V."/>
            <person name="Clum A."/>
            <person name="Steindorff A."/>
            <person name="Ohm R."/>
            <person name="Martin F."/>
            <person name="Silar P."/>
            <person name="Natvig D."/>
            <person name="Lalanne C."/>
            <person name="Gautier V."/>
            <person name="Ament-Velasquez S.L."/>
            <person name="Kruys A."/>
            <person name="Hutchinson M.I."/>
            <person name="Powell A.J."/>
            <person name="Barry K."/>
            <person name="Miller A.N."/>
            <person name="Grigoriev I.V."/>
            <person name="Debuchy R."/>
            <person name="Gladieux P."/>
            <person name="Thoren M.H."/>
            <person name="Johannesson H."/>
        </authorList>
    </citation>
    <scope>NUCLEOTIDE SEQUENCE</scope>
    <source>
        <strain evidence="2">CBS 955.72</strain>
    </source>
</reference>
<gene>
    <name evidence="2" type="ORF">B0T25DRAFT_117681</name>
</gene>
<evidence type="ECO:0000256" key="1">
    <source>
        <dbReference type="SAM" id="MobiDB-lite"/>
    </source>
</evidence>
<evidence type="ECO:0000313" key="3">
    <source>
        <dbReference type="Proteomes" id="UP001275084"/>
    </source>
</evidence>
<evidence type="ECO:0008006" key="4">
    <source>
        <dbReference type="Google" id="ProtNLM"/>
    </source>
</evidence>
<dbReference type="AlphaFoldDB" id="A0AAJ0HRA2"/>
<dbReference type="EMBL" id="JAUIQD010000002">
    <property type="protein sequence ID" value="KAK3360014.1"/>
    <property type="molecule type" value="Genomic_DNA"/>
</dbReference>
<accession>A0AAJ0HRA2</accession>
<feature type="region of interest" description="Disordered" evidence="1">
    <location>
        <begin position="22"/>
        <end position="48"/>
    </location>
</feature>
<dbReference type="Proteomes" id="UP001275084">
    <property type="component" value="Unassembled WGS sequence"/>
</dbReference>
<reference evidence="2" key="1">
    <citation type="journal article" date="2023" name="Mol. Phylogenet. Evol.">
        <title>Genome-scale phylogeny and comparative genomics of the fungal order Sordariales.</title>
        <authorList>
            <person name="Hensen N."/>
            <person name="Bonometti L."/>
            <person name="Westerberg I."/>
            <person name="Brannstrom I.O."/>
            <person name="Guillou S."/>
            <person name="Cros-Aarteil S."/>
            <person name="Calhoun S."/>
            <person name="Haridas S."/>
            <person name="Kuo A."/>
            <person name="Mondo S."/>
            <person name="Pangilinan J."/>
            <person name="Riley R."/>
            <person name="LaButti K."/>
            <person name="Andreopoulos B."/>
            <person name="Lipzen A."/>
            <person name="Chen C."/>
            <person name="Yan M."/>
            <person name="Daum C."/>
            <person name="Ng V."/>
            <person name="Clum A."/>
            <person name="Steindorff A."/>
            <person name="Ohm R.A."/>
            <person name="Martin F."/>
            <person name="Silar P."/>
            <person name="Natvig D.O."/>
            <person name="Lalanne C."/>
            <person name="Gautier V."/>
            <person name="Ament-Velasquez S.L."/>
            <person name="Kruys A."/>
            <person name="Hutchinson M.I."/>
            <person name="Powell A.J."/>
            <person name="Barry K."/>
            <person name="Miller A.N."/>
            <person name="Grigoriev I.V."/>
            <person name="Debuchy R."/>
            <person name="Gladieux P."/>
            <person name="Hiltunen Thoren M."/>
            <person name="Johannesson H."/>
        </authorList>
    </citation>
    <scope>NUCLEOTIDE SEQUENCE</scope>
    <source>
        <strain evidence="2">CBS 955.72</strain>
    </source>
</reference>
<proteinExistence type="predicted"/>
<name>A0AAJ0HRA2_9PEZI</name>
<evidence type="ECO:0000313" key="2">
    <source>
        <dbReference type="EMBL" id="KAK3360014.1"/>
    </source>
</evidence>